<proteinExistence type="predicted"/>
<dbReference type="GeneID" id="94582284"/>
<dbReference type="AlphaFoldDB" id="A0A1D8N3L0"/>
<sequence length="102" mass="11652">MQLRSPYAYRVTVYATKTWYLPLCYDFVTPRLGGKRIRGTSPSPDLKHTIRRDVVLHLVVVVNLVVLAVQRPAAYKEDVCPVGAVDHVASQHVWWPIPITRE</sequence>
<dbReference type="RefSeq" id="XP_068137725.1">
    <property type="nucleotide sequence ID" value="XM_068281624.1"/>
</dbReference>
<evidence type="ECO:0000313" key="2">
    <source>
        <dbReference type="Proteomes" id="UP000182444"/>
    </source>
</evidence>
<dbReference type="EMBL" id="CP017553">
    <property type="protein sequence ID" value="AOW00219.1"/>
    <property type="molecule type" value="Genomic_DNA"/>
</dbReference>
<gene>
    <name evidence="1" type="ORF">YALI1_A03815g</name>
</gene>
<reference evidence="1 2" key="1">
    <citation type="journal article" date="2016" name="PLoS ONE">
        <title>Sequence Assembly of Yarrowia lipolytica Strain W29/CLIB89 Shows Transposable Element Diversity.</title>
        <authorList>
            <person name="Magnan C."/>
            <person name="Yu J."/>
            <person name="Chang I."/>
            <person name="Jahn E."/>
            <person name="Kanomata Y."/>
            <person name="Wu J."/>
            <person name="Zeller M."/>
            <person name="Oakes M."/>
            <person name="Baldi P."/>
            <person name="Sandmeyer S."/>
        </authorList>
    </citation>
    <scope>NUCLEOTIDE SEQUENCE [LARGE SCALE GENOMIC DNA]</scope>
    <source>
        <strain evidence="2">CLIB89(W29)</strain>
    </source>
</reference>
<evidence type="ECO:0000313" key="1">
    <source>
        <dbReference type="EMBL" id="AOW00219.1"/>
    </source>
</evidence>
<dbReference type="Proteomes" id="UP000182444">
    <property type="component" value="Chromosome 1A"/>
</dbReference>
<dbReference type="VEuPathDB" id="FungiDB:YALI1_A03815g"/>
<name>A0A1D8N3L0_YARLL</name>
<accession>A0A1D8N3L0</accession>
<organism evidence="1 2">
    <name type="scientific">Yarrowia lipolytica</name>
    <name type="common">Candida lipolytica</name>
    <dbReference type="NCBI Taxonomy" id="4952"/>
    <lineage>
        <taxon>Eukaryota</taxon>
        <taxon>Fungi</taxon>
        <taxon>Dikarya</taxon>
        <taxon>Ascomycota</taxon>
        <taxon>Saccharomycotina</taxon>
        <taxon>Dipodascomycetes</taxon>
        <taxon>Dipodascales</taxon>
        <taxon>Dipodascales incertae sedis</taxon>
        <taxon>Yarrowia</taxon>
    </lineage>
</organism>
<protein>
    <submittedName>
        <fullName evidence="1">Uncharacterized protein</fullName>
    </submittedName>
</protein>